<evidence type="ECO:0000256" key="1">
    <source>
        <dbReference type="SAM" id="Phobius"/>
    </source>
</evidence>
<dbReference type="RefSeq" id="WP_011648229.1">
    <property type="nucleotide sequence ID" value="NZ_ARYI01000010.1"/>
</dbReference>
<accession>A0A059FNI6</accession>
<name>A0A059FNI6_9PROT</name>
<sequence>MLTIRRIAGLALAVLSGWLLWQGLEGVLMMTSRGSSLAQAVDLLNGWRFLAAGVAIIGGLMAAAGIRFGATVSLTGTLLFAALAAAFILAGTDSSLWMDEVIGAAGMIVLTGILLFIRRS</sequence>
<dbReference type="OrthoDB" id="7619720at2"/>
<feature type="transmembrane region" description="Helical" evidence="1">
    <location>
        <begin position="48"/>
        <end position="65"/>
    </location>
</feature>
<dbReference type="Proteomes" id="UP000025061">
    <property type="component" value="Unassembled WGS sequence"/>
</dbReference>
<gene>
    <name evidence="2" type="ORF">HHI_12574</name>
</gene>
<reference evidence="2 3" key="1">
    <citation type="submission" date="2013-04" db="EMBL/GenBank/DDBJ databases">
        <title>Hyphomonas hirschiana VP5 Genome Sequencing.</title>
        <authorList>
            <person name="Lai Q."/>
            <person name="Shao Z."/>
        </authorList>
    </citation>
    <scope>NUCLEOTIDE SEQUENCE [LARGE SCALE GENOMIC DNA]</scope>
    <source>
        <strain evidence="2 3">VP5</strain>
    </source>
</reference>
<comment type="caution">
    <text evidence="2">The sequence shown here is derived from an EMBL/GenBank/DDBJ whole genome shotgun (WGS) entry which is preliminary data.</text>
</comment>
<evidence type="ECO:0000313" key="2">
    <source>
        <dbReference type="EMBL" id="KCZ92066.1"/>
    </source>
</evidence>
<dbReference type="PATRIC" id="fig|1280951.3.peg.2533"/>
<proteinExistence type="predicted"/>
<feature type="transmembrane region" description="Helical" evidence="1">
    <location>
        <begin position="96"/>
        <end position="117"/>
    </location>
</feature>
<protein>
    <submittedName>
        <fullName evidence="2">Uncharacterized protein</fullName>
    </submittedName>
</protein>
<keyword evidence="3" id="KW-1185">Reference proteome</keyword>
<keyword evidence="1" id="KW-0812">Transmembrane</keyword>
<evidence type="ECO:0000313" key="3">
    <source>
        <dbReference type="Proteomes" id="UP000025061"/>
    </source>
</evidence>
<dbReference type="AlphaFoldDB" id="A0A059FNI6"/>
<organism evidence="2 3">
    <name type="scientific">Hyphomonas hirschiana VP5</name>
    <dbReference type="NCBI Taxonomy" id="1280951"/>
    <lineage>
        <taxon>Bacteria</taxon>
        <taxon>Pseudomonadati</taxon>
        <taxon>Pseudomonadota</taxon>
        <taxon>Alphaproteobacteria</taxon>
        <taxon>Hyphomonadales</taxon>
        <taxon>Hyphomonadaceae</taxon>
        <taxon>Hyphomonas</taxon>
    </lineage>
</organism>
<keyword evidence="1" id="KW-1133">Transmembrane helix</keyword>
<feature type="transmembrane region" description="Helical" evidence="1">
    <location>
        <begin position="72"/>
        <end position="90"/>
    </location>
</feature>
<keyword evidence="1" id="KW-0472">Membrane</keyword>
<dbReference type="EMBL" id="ARYI01000010">
    <property type="protein sequence ID" value="KCZ92066.1"/>
    <property type="molecule type" value="Genomic_DNA"/>
</dbReference>